<dbReference type="AlphaFoldDB" id="A0A8J4XLZ0"/>
<dbReference type="EMBL" id="JACEEZ010024758">
    <property type="protein sequence ID" value="KAG0708715.1"/>
    <property type="molecule type" value="Genomic_DNA"/>
</dbReference>
<reference evidence="1" key="1">
    <citation type="submission" date="2020-07" db="EMBL/GenBank/DDBJ databases">
        <title>The High-quality genome of the commercially important snow crab, Chionoecetes opilio.</title>
        <authorList>
            <person name="Jeong J.-H."/>
            <person name="Ryu S."/>
        </authorList>
    </citation>
    <scope>NUCLEOTIDE SEQUENCE</scope>
    <source>
        <strain evidence="1">MADBK_172401_WGS</strain>
        <tissue evidence="1">Digestive gland</tissue>
    </source>
</reference>
<accession>A0A8J4XLZ0</accession>
<organism evidence="1 2">
    <name type="scientific">Chionoecetes opilio</name>
    <name type="common">Atlantic snow crab</name>
    <name type="synonym">Cancer opilio</name>
    <dbReference type="NCBI Taxonomy" id="41210"/>
    <lineage>
        <taxon>Eukaryota</taxon>
        <taxon>Metazoa</taxon>
        <taxon>Ecdysozoa</taxon>
        <taxon>Arthropoda</taxon>
        <taxon>Crustacea</taxon>
        <taxon>Multicrustacea</taxon>
        <taxon>Malacostraca</taxon>
        <taxon>Eumalacostraca</taxon>
        <taxon>Eucarida</taxon>
        <taxon>Decapoda</taxon>
        <taxon>Pleocyemata</taxon>
        <taxon>Brachyura</taxon>
        <taxon>Eubrachyura</taxon>
        <taxon>Majoidea</taxon>
        <taxon>Majidae</taxon>
        <taxon>Chionoecetes</taxon>
    </lineage>
</organism>
<sequence length="229" mass="25414">MFKPQGTFRPAVGSDAERVCPHGVFGVMRRIYFPQHMVRAEFSDHNIGLTCNPSARRHGCKEIAFPATFSRKPSDNLLKNWLWIVKIISKFTRECRHSILHTLEKIVLCERRSVAGTAKLTELVPFSSALSRHQLPSLPAHLHVPVAQTTAEPSGARLLSNKAIPGCIDRRMGKYTSTIPFDATATSYTQRYLGDAHLEGVCSETVCCATRTLRTGLLGTLEEHKATTS</sequence>
<gene>
    <name evidence="1" type="ORF">GWK47_023979</name>
</gene>
<dbReference type="Proteomes" id="UP000770661">
    <property type="component" value="Unassembled WGS sequence"/>
</dbReference>
<evidence type="ECO:0000313" key="1">
    <source>
        <dbReference type="EMBL" id="KAG0708715.1"/>
    </source>
</evidence>
<name>A0A8J4XLZ0_CHIOP</name>
<evidence type="ECO:0000313" key="2">
    <source>
        <dbReference type="Proteomes" id="UP000770661"/>
    </source>
</evidence>
<comment type="caution">
    <text evidence="1">The sequence shown here is derived from an EMBL/GenBank/DDBJ whole genome shotgun (WGS) entry which is preliminary data.</text>
</comment>
<proteinExistence type="predicted"/>
<keyword evidence="2" id="KW-1185">Reference proteome</keyword>
<protein>
    <submittedName>
        <fullName evidence="1">Uncharacterized protein</fullName>
    </submittedName>
</protein>